<evidence type="ECO:0000256" key="3">
    <source>
        <dbReference type="ARBA" id="ARBA00023004"/>
    </source>
</evidence>
<keyword evidence="3 4" id="KW-0408">Iron</keyword>
<dbReference type="GO" id="GO:0020037">
    <property type="term" value="F:heme binding"/>
    <property type="evidence" value="ECO:0007669"/>
    <property type="project" value="InterPro"/>
</dbReference>
<name>A0A8J3DIE5_9BACT</name>
<reference evidence="6" key="2">
    <citation type="submission" date="2020-09" db="EMBL/GenBank/DDBJ databases">
        <authorList>
            <person name="Sun Q."/>
            <person name="Kim S."/>
        </authorList>
    </citation>
    <scope>NUCLEOTIDE SEQUENCE</scope>
    <source>
        <strain evidence="6">KCTC 12870</strain>
    </source>
</reference>
<accession>A0A8J3DIE5</accession>
<gene>
    <name evidence="6" type="ORF">GCM10007047_24060</name>
</gene>
<dbReference type="GO" id="GO:0046872">
    <property type="term" value="F:metal ion binding"/>
    <property type="evidence" value="ECO:0007669"/>
    <property type="project" value="UniProtKB-KW"/>
</dbReference>
<dbReference type="PROSITE" id="PS51007">
    <property type="entry name" value="CYTC"/>
    <property type="match status" value="1"/>
</dbReference>
<evidence type="ECO:0000256" key="1">
    <source>
        <dbReference type="ARBA" id="ARBA00022617"/>
    </source>
</evidence>
<dbReference type="AlphaFoldDB" id="A0A8J3DIE5"/>
<sequence length="218" mass="24473">MRIFLAVWLFVVVATVSILGFRGDKSRSAPRWVFPDMDIQAKYLPQGQNEFFADERNDRPMVPGAVLRGYNSDIKEVFDGEYVFAKAENPALFTGLNESGKPVTEFPLEVTYDLVQLGQKKYTIFCQPCHGRVGDGMGITKKYGMSATPTYHDDGKRALSVGDIFNTITHGKGTMFPYGMKLNPQERWAVVAYVRALQLSQNATVNDVPTQYRKELGL</sequence>
<feature type="domain" description="Cytochrome c" evidence="5">
    <location>
        <begin position="113"/>
        <end position="198"/>
    </location>
</feature>
<dbReference type="InterPro" id="IPR036909">
    <property type="entry name" value="Cyt_c-like_dom_sf"/>
</dbReference>
<protein>
    <submittedName>
        <fullName evidence="6">Quinol:cytochrome C oxidoreductase</fullName>
    </submittedName>
</protein>
<evidence type="ECO:0000256" key="4">
    <source>
        <dbReference type="PROSITE-ProRule" id="PRU00433"/>
    </source>
</evidence>
<dbReference type="RefSeq" id="WP_189515501.1">
    <property type="nucleotide sequence ID" value="NZ_BMXG01000015.1"/>
</dbReference>
<reference evidence="6" key="1">
    <citation type="journal article" date="2014" name="Int. J. Syst. Evol. Microbiol.">
        <title>Complete genome sequence of Corynebacterium casei LMG S-19264T (=DSM 44701T), isolated from a smear-ripened cheese.</title>
        <authorList>
            <consortium name="US DOE Joint Genome Institute (JGI-PGF)"/>
            <person name="Walter F."/>
            <person name="Albersmeier A."/>
            <person name="Kalinowski J."/>
            <person name="Ruckert C."/>
        </authorList>
    </citation>
    <scope>NUCLEOTIDE SEQUENCE</scope>
    <source>
        <strain evidence="6">KCTC 12870</strain>
    </source>
</reference>
<keyword evidence="7" id="KW-1185">Reference proteome</keyword>
<keyword evidence="1 4" id="KW-0349">Heme</keyword>
<dbReference type="Gene3D" id="1.10.760.10">
    <property type="entry name" value="Cytochrome c-like domain"/>
    <property type="match status" value="1"/>
</dbReference>
<keyword evidence="2 4" id="KW-0479">Metal-binding</keyword>
<dbReference type="EMBL" id="BMXG01000015">
    <property type="protein sequence ID" value="GHC06175.1"/>
    <property type="molecule type" value="Genomic_DNA"/>
</dbReference>
<evidence type="ECO:0000313" key="7">
    <source>
        <dbReference type="Proteomes" id="UP000642829"/>
    </source>
</evidence>
<evidence type="ECO:0000313" key="6">
    <source>
        <dbReference type="EMBL" id="GHC06175.1"/>
    </source>
</evidence>
<dbReference type="Proteomes" id="UP000642829">
    <property type="component" value="Unassembled WGS sequence"/>
</dbReference>
<evidence type="ECO:0000256" key="2">
    <source>
        <dbReference type="ARBA" id="ARBA00022723"/>
    </source>
</evidence>
<dbReference type="SUPFAM" id="SSF46626">
    <property type="entry name" value="Cytochrome c"/>
    <property type="match status" value="1"/>
</dbReference>
<proteinExistence type="predicted"/>
<dbReference type="PANTHER" id="PTHR40394:SF2">
    <property type="entry name" value="QUINOL:CYTOCHROME C OXIDOREDUCTASE MEMBRANE PROTEIN"/>
    <property type="match status" value="1"/>
</dbReference>
<dbReference type="Pfam" id="PF13442">
    <property type="entry name" value="Cytochrome_CBB3"/>
    <property type="match status" value="1"/>
</dbReference>
<dbReference type="GO" id="GO:0009055">
    <property type="term" value="F:electron transfer activity"/>
    <property type="evidence" value="ECO:0007669"/>
    <property type="project" value="InterPro"/>
</dbReference>
<dbReference type="PANTHER" id="PTHR40394">
    <property type="entry name" value="LIPOPROTEIN-RELATED"/>
    <property type="match status" value="1"/>
</dbReference>
<comment type="caution">
    <text evidence="6">The sequence shown here is derived from an EMBL/GenBank/DDBJ whole genome shotgun (WGS) entry which is preliminary data.</text>
</comment>
<dbReference type="InterPro" id="IPR009056">
    <property type="entry name" value="Cyt_c-like_dom"/>
</dbReference>
<evidence type="ECO:0000259" key="5">
    <source>
        <dbReference type="PROSITE" id="PS51007"/>
    </source>
</evidence>
<organism evidence="6 7">
    <name type="scientific">Cerasicoccus arenae</name>
    <dbReference type="NCBI Taxonomy" id="424488"/>
    <lineage>
        <taxon>Bacteria</taxon>
        <taxon>Pseudomonadati</taxon>
        <taxon>Verrucomicrobiota</taxon>
        <taxon>Opitutia</taxon>
        <taxon>Puniceicoccales</taxon>
        <taxon>Cerasicoccaceae</taxon>
        <taxon>Cerasicoccus</taxon>
    </lineage>
</organism>